<dbReference type="AlphaFoldDB" id="A0A7Z2VQC1"/>
<proteinExistence type="predicted"/>
<name>A0A7Z2VQC1_9BACL</name>
<protein>
    <submittedName>
        <fullName evidence="2">DUF4062 domain-containing protein</fullName>
    </submittedName>
</protein>
<evidence type="ECO:0000259" key="1">
    <source>
        <dbReference type="Pfam" id="PF13271"/>
    </source>
</evidence>
<keyword evidence="3" id="KW-1185">Reference proteome</keyword>
<evidence type="ECO:0000313" key="2">
    <source>
        <dbReference type="EMBL" id="QJD87015.1"/>
    </source>
</evidence>
<feature type="domain" description="DUF4062" evidence="1">
    <location>
        <begin position="5"/>
        <end position="91"/>
    </location>
</feature>
<dbReference type="Proteomes" id="UP000502248">
    <property type="component" value="Chromosome"/>
</dbReference>
<dbReference type="RefSeq" id="WP_169283261.1">
    <property type="nucleotide sequence ID" value="NZ_CP051680.1"/>
</dbReference>
<dbReference type="KEGG" id="cheb:HH215_30130"/>
<gene>
    <name evidence="2" type="ORF">HH215_30130</name>
</gene>
<dbReference type="InterPro" id="IPR025139">
    <property type="entry name" value="DUF4062"/>
</dbReference>
<evidence type="ECO:0000313" key="3">
    <source>
        <dbReference type="Proteomes" id="UP000502248"/>
    </source>
</evidence>
<dbReference type="Pfam" id="PF13271">
    <property type="entry name" value="DUF4062"/>
    <property type="match status" value="1"/>
</dbReference>
<dbReference type="EMBL" id="CP051680">
    <property type="protein sequence ID" value="QJD87015.1"/>
    <property type="molecule type" value="Genomic_DNA"/>
</dbReference>
<reference evidence="2 3" key="1">
    <citation type="submission" date="2020-04" db="EMBL/GenBank/DDBJ databases">
        <title>Genome sequencing of novel species.</title>
        <authorList>
            <person name="Heo J."/>
            <person name="Kim S.-J."/>
            <person name="Kim J.-S."/>
            <person name="Hong S.-B."/>
            <person name="Kwon S.-W."/>
        </authorList>
    </citation>
    <scope>NUCLEOTIDE SEQUENCE [LARGE SCALE GENOMIC DNA]</scope>
    <source>
        <strain evidence="2 3">MFER-1</strain>
    </source>
</reference>
<sequence>MAKTKIFISSVNEDGLKRLRRDAFAELRDLGHEPLMWEENLGPWPANIDPVVKCLEAVEESDIFLLFIGNNGGTYHKPAQRTVTHMEFIKAYDRDKTILVFVDVTVKALFFGRIKKWIDDFLEQYISESNQHPSPEVMMTALKLNSDIPAHIDPYVWFLLHDLTIRNVYMDDISLGVRIDWKEYFSDLLRRGSMLLPLQHSIMENGKRLEQSEDAFRFLSQLSLLTQSPDASNYEAILTAIMHRMSGGLIEHRYGKYMTEVIGSYKACIGATLYTNENDKMKYVAKCSDVAWNRSFRLEDKSSYVALTYNLGKDTVHYTQAKQMFYCCFKQGDYVLTLHFPANSDWDNHKYMTYQESVNDAIINKNPYLVVMIKMFLGGMQS</sequence>
<organism evidence="2 3">
    <name type="scientific">Cohnella herbarum</name>
    <dbReference type="NCBI Taxonomy" id="2728023"/>
    <lineage>
        <taxon>Bacteria</taxon>
        <taxon>Bacillati</taxon>
        <taxon>Bacillota</taxon>
        <taxon>Bacilli</taxon>
        <taxon>Bacillales</taxon>
        <taxon>Paenibacillaceae</taxon>
        <taxon>Cohnella</taxon>
    </lineage>
</organism>
<accession>A0A7Z2VQC1</accession>